<reference evidence="2" key="1">
    <citation type="journal article" date="2015" name="Nature">
        <title>Complex archaea that bridge the gap between prokaryotes and eukaryotes.</title>
        <authorList>
            <person name="Spang A."/>
            <person name="Saw J.H."/>
            <person name="Jorgensen S.L."/>
            <person name="Zaremba-Niedzwiedzka K."/>
            <person name="Martijn J."/>
            <person name="Lind A.E."/>
            <person name="van Eijk R."/>
            <person name="Schleper C."/>
            <person name="Guy L."/>
            <person name="Ettema T.J."/>
        </authorList>
    </citation>
    <scope>NUCLEOTIDE SEQUENCE</scope>
</reference>
<sequence length="300" mass="31008">MPQPAHAEDAPPVGDQPVSAVRDKSGRQADALGPIDQRLDVGGKSALGLPGQLLVSVLVALGVLGGHRPEIVFQVRRRVDQREVLVGHGQPALSAQQELIDGRHQLLDVLDRAVECGTLLGRQVQLAVLLYPAGAEAAEHCRTHGYNSKAFARATGLFGHVDADAFNTTILASQVLGEQNALVTAGPRDISVTGAWDAQNPLQADIGSLDHLAFYVDTTNGATSANHTSTASKRSLATGGSNSNGSGLSVTTGINFSSDVVILSGRNPRLVIDGSGNIAEAVNVTVNSGQTSGLVIGDIS</sequence>
<feature type="region of interest" description="Disordered" evidence="1">
    <location>
        <begin position="1"/>
        <end position="25"/>
    </location>
</feature>
<feature type="non-terminal residue" evidence="2">
    <location>
        <position position="300"/>
    </location>
</feature>
<name>A0A0F8XYW9_9ZZZZ</name>
<feature type="compositionally biased region" description="Low complexity" evidence="1">
    <location>
        <begin position="235"/>
        <end position="245"/>
    </location>
</feature>
<gene>
    <name evidence="2" type="ORF">LCGC14_2885230</name>
</gene>
<feature type="compositionally biased region" description="Polar residues" evidence="1">
    <location>
        <begin position="224"/>
        <end position="233"/>
    </location>
</feature>
<accession>A0A0F8XYW9</accession>
<feature type="region of interest" description="Disordered" evidence="1">
    <location>
        <begin position="224"/>
        <end position="245"/>
    </location>
</feature>
<evidence type="ECO:0000256" key="1">
    <source>
        <dbReference type="SAM" id="MobiDB-lite"/>
    </source>
</evidence>
<organism evidence="2">
    <name type="scientific">marine sediment metagenome</name>
    <dbReference type="NCBI Taxonomy" id="412755"/>
    <lineage>
        <taxon>unclassified sequences</taxon>
        <taxon>metagenomes</taxon>
        <taxon>ecological metagenomes</taxon>
    </lineage>
</organism>
<evidence type="ECO:0000313" key="2">
    <source>
        <dbReference type="EMBL" id="KKK74292.1"/>
    </source>
</evidence>
<protein>
    <submittedName>
        <fullName evidence="2">Uncharacterized protein</fullName>
    </submittedName>
</protein>
<dbReference type="EMBL" id="LAZR01056386">
    <property type="protein sequence ID" value="KKK74292.1"/>
    <property type="molecule type" value="Genomic_DNA"/>
</dbReference>
<proteinExistence type="predicted"/>
<dbReference type="AlphaFoldDB" id="A0A0F8XYW9"/>
<comment type="caution">
    <text evidence="2">The sequence shown here is derived from an EMBL/GenBank/DDBJ whole genome shotgun (WGS) entry which is preliminary data.</text>
</comment>